<gene>
    <name evidence="3" type="ORF">ACFSJ3_17775</name>
</gene>
<evidence type="ECO:0000256" key="2">
    <source>
        <dbReference type="SAM" id="SignalP"/>
    </source>
</evidence>
<feature type="signal peptide" evidence="2">
    <location>
        <begin position="1"/>
        <end position="23"/>
    </location>
</feature>
<feature type="chain" id="PRO_5046519330" evidence="2">
    <location>
        <begin position="24"/>
        <end position="96"/>
    </location>
</feature>
<evidence type="ECO:0000256" key="1">
    <source>
        <dbReference type="SAM" id="MobiDB-lite"/>
    </source>
</evidence>
<comment type="caution">
    <text evidence="3">The sequence shown here is derived from an EMBL/GenBank/DDBJ whole genome shotgun (WGS) entry which is preliminary data.</text>
</comment>
<proteinExistence type="predicted"/>
<evidence type="ECO:0000313" key="3">
    <source>
        <dbReference type="EMBL" id="MFD2097840.1"/>
    </source>
</evidence>
<protein>
    <submittedName>
        <fullName evidence="3">Uncharacterized protein</fullName>
    </submittedName>
</protein>
<keyword evidence="4" id="KW-1185">Reference proteome</keyword>
<dbReference type="RefSeq" id="WP_345342162.1">
    <property type="nucleotide sequence ID" value="NZ_BAABLI010000033.1"/>
</dbReference>
<dbReference type="Proteomes" id="UP001597380">
    <property type="component" value="Unassembled WGS sequence"/>
</dbReference>
<dbReference type="EMBL" id="JBHUHT010000029">
    <property type="protein sequence ID" value="MFD2097840.1"/>
    <property type="molecule type" value="Genomic_DNA"/>
</dbReference>
<organism evidence="3 4">
    <name type="scientific">Corallincola platygyrae</name>
    <dbReference type="NCBI Taxonomy" id="1193278"/>
    <lineage>
        <taxon>Bacteria</taxon>
        <taxon>Pseudomonadati</taxon>
        <taxon>Pseudomonadota</taxon>
        <taxon>Gammaproteobacteria</taxon>
        <taxon>Alteromonadales</taxon>
        <taxon>Psychromonadaceae</taxon>
        <taxon>Corallincola</taxon>
    </lineage>
</organism>
<sequence length="96" mass="10344">MVNNKLMGILAVSFALTTSSAWASPAKLHSALVSETQQELADQLAMDIRRSASVAITKSSGEAELAAQQVTDEKMHARMKPQMPEAAQLPWSECNS</sequence>
<accession>A0ABW4XSM5</accession>
<feature type="region of interest" description="Disordered" evidence="1">
    <location>
        <begin position="73"/>
        <end position="96"/>
    </location>
</feature>
<reference evidence="4" key="1">
    <citation type="journal article" date="2019" name="Int. J. Syst. Evol. Microbiol.">
        <title>The Global Catalogue of Microorganisms (GCM) 10K type strain sequencing project: providing services to taxonomists for standard genome sequencing and annotation.</title>
        <authorList>
            <consortium name="The Broad Institute Genomics Platform"/>
            <consortium name="The Broad Institute Genome Sequencing Center for Infectious Disease"/>
            <person name="Wu L."/>
            <person name="Ma J."/>
        </authorList>
    </citation>
    <scope>NUCLEOTIDE SEQUENCE [LARGE SCALE GENOMIC DNA]</scope>
    <source>
        <strain evidence="4">CGMCC 1.10992</strain>
    </source>
</reference>
<keyword evidence="2" id="KW-0732">Signal</keyword>
<evidence type="ECO:0000313" key="4">
    <source>
        <dbReference type="Proteomes" id="UP001597380"/>
    </source>
</evidence>
<name>A0ABW4XSM5_9GAMM</name>